<evidence type="ECO:0000313" key="8">
    <source>
        <dbReference type="Proteomes" id="UP001201262"/>
    </source>
</evidence>
<reference evidence="7" key="1">
    <citation type="submission" date="2021-12" db="EMBL/GenBank/DDBJ databases">
        <title>Convergent genome expansion in fungi linked to evolution of root-endophyte symbiosis.</title>
        <authorList>
            <consortium name="DOE Joint Genome Institute"/>
            <person name="Ke Y.-H."/>
            <person name="Bonito G."/>
            <person name="Liao H.-L."/>
            <person name="Looney B."/>
            <person name="Rojas-Flechas A."/>
            <person name="Nash J."/>
            <person name="Hameed K."/>
            <person name="Schadt C."/>
            <person name="Martin F."/>
            <person name="Crous P.W."/>
            <person name="Miettinen O."/>
            <person name="Magnuson J.K."/>
            <person name="Labbe J."/>
            <person name="Jacobson D."/>
            <person name="Doktycz M.J."/>
            <person name="Veneault-Fourrey C."/>
            <person name="Kuo A."/>
            <person name="Mondo S."/>
            <person name="Calhoun S."/>
            <person name="Riley R."/>
            <person name="Ohm R."/>
            <person name="LaButti K."/>
            <person name="Andreopoulos B."/>
            <person name="Pangilinan J."/>
            <person name="Nolan M."/>
            <person name="Tritt A."/>
            <person name="Clum A."/>
            <person name="Lipzen A."/>
            <person name="Daum C."/>
            <person name="Barry K."/>
            <person name="Grigoriev I.V."/>
            <person name="Vilgalys R."/>
        </authorList>
    </citation>
    <scope>NUCLEOTIDE SEQUENCE</scope>
    <source>
        <strain evidence="7">PMI_201</strain>
    </source>
</reference>
<evidence type="ECO:0000256" key="1">
    <source>
        <dbReference type="ARBA" id="ARBA00004167"/>
    </source>
</evidence>
<feature type="transmembrane region" description="Helical" evidence="6">
    <location>
        <begin position="164"/>
        <end position="185"/>
    </location>
</feature>
<keyword evidence="8" id="KW-1185">Reference proteome</keyword>
<keyword evidence="3 6" id="KW-1133">Transmembrane helix</keyword>
<dbReference type="PANTHER" id="PTHR15549:SF26">
    <property type="entry name" value="AXIAL BUDDING PATTERN PROTEIN 2-RELATED"/>
    <property type="match status" value="1"/>
</dbReference>
<dbReference type="Proteomes" id="UP001201262">
    <property type="component" value="Unassembled WGS sequence"/>
</dbReference>
<feature type="region of interest" description="Disordered" evidence="5">
    <location>
        <begin position="127"/>
        <end position="158"/>
    </location>
</feature>
<feature type="region of interest" description="Disordered" evidence="5">
    <location>
        <begin position="230"/>
        <end position="251"/>
    </location>
</feature>
<dbReference type="RefSeq" id="XP_046066927.1">
    <property type="nucleotide sequence ID" value="XM_046214543.1"/>
</dbReference>
<dbReference type="InterPro" id="IPR051694">
    <property type="entry name" value="Immunoregulatory_rcpt-like"/>
</dbReference>
<dbReference type="GeneID" id="70244830"/>
<proteinExistence type="predicted"/>
<comment type="subcellular location">
    <subcellularLocation>
        <location evidence="1">Membrane</location>
        <topology evidence="1">Single-pass membrane protein</topology>
    </subcellularLocation>
</comment>
<comment type="caution">
    <text evidence="7">The sequence shown here is derived from an EMBL/GenBank/DDBJ whole genome shotgun (WGS) entry which is preliminary data.</text>
</comment>
<gene>
    <name evidence="7" type="ORF">BGW36DRAFT_364297</name>
</gene>
<sequence>MRFLQWRNKTSDGFTADKCLENGLCENDWKSTDENGTTVMNIGYFRDSCTTTDWKNGGCLNICTEQTNPKNGSSTGFVQVTPCDGTANSTTWCCGKDNSCCDTPAAVTIAQTLAAQTSTVASISTASATSNPTTTHSHTSTQTTTSSSTPSSSASSGLSDGAKAGIGVGVGVGVIAIFAVAFFFVRRRHGNRANGTIGGNSRPAHDYSYVEAPQDFNQGVPVQSVPVYEKGAGPDAERFELPSDPAHGNGN</sequence>
<evidence type="ECO:0008006" key="9">
    <source>
        <dbReference type="Google" id="ProtNLM"/>
    </source>
</evidence>
<organism evidence="7 8">
    <name type="scientific">Talaromyces proteolyticus</name>
    <dbReference type="NCBI Taxonomy" id="1131652"/>
    <lineage>
        <taxon>Eukaryota</taxon>
        <taxon>Fungi</taxon>
        <taxon>Dikarya</taxon>
        <taxon>Ascomycota</taxon>
        <taxon>Pezizomycotina</taxon>
        <taxon>Eurotiomycetes</taxon>
        <taxon>Eurotiomycetidae</taxon>
        <taxon>Eurotiales</taxon>
        <taxon>Trichocomaceae</taxon>
        <taxon>Talaromyces</taxon>
        <taxon>Talaromyces sect. Bacilispori</taxon>
    </lineage>
</organism>
<keyword evidence="4 6" id="KW-0472">Membrane</keyword>
<dbReference type="EMBL" id="JAJTJA010000013">
    <property type="protein sequence ID" value="KAH8690731.1"/>
    <property type="molecule type" value="Genomic_DNA"/>
</dbReference>
<evidence type="ECO:0000256" key="4">
    <source>
        <dbReference type="ARBA" id="ARBA00023136"/>
    </source>
</evidence>
<evidence type="ECO:0000256" key="3">
    <source>
        <dbReference type="ARBA" id="ARBA00022989"/>
    </source>
</evidence>
<evidence type="ECO:0000256" key="5">
    <source>
        <dbReference type="SAM" id="MobiDB-lite"/>
    </source>
</evidence>
<dbReference type="GO" id="GO:0016020">
    <property type="term" value="C:membrane"/>
    <property type="evidence" value="ECO:0007669"/>
    <property type="project" value="UniProtKB-SubCell"/>
</dbReference>
<dbReference type="PANTHER" id="PTHR15549">
    <property type="entry name" value="PAIRED IMMUNOGLOBULIN-LIKE TYPE 2 RECEPTOR"/>
    <property type="match status" value="1"/>
</dbReference>
<dbReference type="GO" id="GO:0071944">
    <property type="term" value="C:cell periphery"/>
    <property type="evidence" value="ECO:0007669"/>
    <property type="project" value="UniProtKB-ARBA"/>
</dbReference>
<evidence type="ECO:0000313" key="7">
    <source>
        <dbReference type="EMBL" id="KAH8690731.1"/>
    </source>
</evidence>
<evidence type="ECO:0000256" key="6">
    <source>
        <dbReference type="SAM" id="Phobius"/>
    </source>
</evidence>
<accession>A0AAD4KFW2</accession>
<evidence type="ECO:0000256" key="2">
    <source>
        <dbReference type="ARBA" id="ARBA00022692"/>
    </source>
</evidence>
<dbReference type="AlphaFoldDB" id="A0AAD4KFW2"/>
<protein>
    <recommendedName>
        <fullName evidence="9">Mid2 domain-containing protein</fullName>
    </recommendedName>
</protein>
<keyword evidence="2 6" id="KW-0812">Transmembrane</keyword>
<name>A0AAD4KFW2_9EURO</name>